<dbReference type="Pfam" id="PF07311">
    <property type="entry name" value="Dodecin"/>
    <property type="match status" value="1"/>
</dbReference>
<keyword evidence="2" id="KW-1185">Reference proteome</keyword>
<dbReference type="InterPro" id="IPR050049">
    <property type="entry name" value="Dodecin_bact"/>
</dbReference>
<name>A0ABU8RUK1_9SPHN</name>
<dbReference type="RefSeq" id="WP_339586544.1">
    <property type="nucleotide sequence ID" value="NZ_JBBHJZ010000001.1"/>
</dbReference>
<dbReference type="Gene3D" id="3.30.1660.10">
    <property type="entry name" value="Flavin-binding protein dodecin"/>
    <property type="match status" value="1"/>
</dbReference>
<comment type="caution">
    <text evidence="1">The sequence shown here is derived from an EMBL/GenBank/DDBJ whole genome shotgun (WGS) entry which is preliminary data.</text>
</comment>
<dbReference type="PANTHER" id="PTHR39324:SF1">
    <property type="entry name" value="CALCIUM DODECIN"/>
    <property type="match status" value="1"/>
</dbReference>
<dbReference type="PANTHER" id="PTHR39324">
    <property type="entry name" value="CALCIUM DODECIN"/>
    <property type="match status" value="1"/>
</dbReference>
<dbReference type="SUPFAM" id="SSF89807">
    <property type="entry name" value="Dodecin-like"/>
    <property type="match status" value="1"/>
</dbReference>
<reference evidence="1 2" key="1">
    <citation type="submission" date="2024-03" db="EMBL/GenBank/DDBJ databases">
        <authorList>
            <person name="Jo J.-H."/>
        </authorList>
    </citation>
    <scope>NUCLEOTIDE SEQUENCE [LARGE SCALE GENOMIC DNA]</scope>
    <source>
        <strain evidence="1 2">PS1R-30</strain>
    </source>
</reference>
<dbReference type="NCBIfam" id="NF043052">
    <property type="entry name" value="DodecBact"/>
    <property type="match status" value="1"/>
</dbReference>
<protein>
    <submittedName>
        <fullName evidence="1">Dodecin</fullName>
    </submittedName>
</protein>
<organism evidence="1 2">
    <name type="scientific">Novosphingobium anseongense</name>
    <dbReference type="NCBI Taxonomy" id="3133436"/>
    <lineage>
        <taxon>Bacteria</taxon>
        <taxon>Pseudomonadati</taxon>
        <taxon>Pseudomonadota</taxon>
        <taxon>Alphaproteobacteria</taxon>
        <taxon>Sphingomonadales</taxon>
        <taxon>Sphingomonadaceae</taxon>
        <taxon>Novosphingobium</taxon>
    </lineage>
</organism>
<gene>
    <name evidence="1" type="ORF">WG901_08330</name>
</gene>
<dbReference type="InterPro" id="IPR009923">
    <property type="entry name" value="Dodecin"/>
</dbReference>
<dbReference type="InterPro" id="IPR036694">
    <property type="entry name" value="Dodecin-like_sf"/>
</dbReference>
<dbReference type="Proteomes" id="UP001361239">
    <property type="component" value="Unassembled WGS sequence"/>
</dbReference>
<evidence type="ECO:0000313" key="1">
    <source>
        <dbReference type="EMBL" id="MEJ5976638.1"/>
    </source>
</evidence>
<evidence type="ECO:0000313" key="2">
    <source>
        <dbReference type="Proteomes" id="UP001361239"/>
    </source>
</evidence>
<accession>A0ABU8RUK1</accession>
<dbReference type="EMBL" id="JBBHJZ010000001">
    <property type="protein sequence ID" value="MEJ5976638.1"/>
    <property type="molecule type" value="Genomic_DNA"/>
</dbReference>
<proteinExistence type="predicted"/>
<dbReference type="InterPro" id="IPR025543">
    <property type="entry name" value="Dodecin-like"/>
</dbReference>
<sequence>MGDVAKVIELVGTSKTGIEDAIEGAIARAAETVQNLEWFKVEEIRGAIEGGSIDRYQVILKVGFGLNDD</sequence>